<evidence type="ECO:0000313" key="11">
    <source>
        <dbReference type="EMBL" id="TDH67133.1"/>
    </source>
</evidence>
<feature type="signal peptide" evidence="9">
    <location>
        <begin position="1"/>
        <end position="19"/>
    </location>
</feature>
<dbReference type="PIRSF" id="PIRSF000862">
    <property type="entry name" value="Steryl_ester_lip"/>
    <property type="match status" value="1"/>
</dbReference>
<name>A0A976FIA3_BRELC</name>
<dbReference type="KEGG" id="blac:94346082"/>
<dbReference type="GeneID" id="94346082"/>
<feature type="domain" description="Partial AB-hydrolase lipase" evidence="10">
    <location>
        <begin position="36"/>
        <end position="101"/>
    </location>
</feature>
<keyword evidence="5" id="KW-0443">Lipid metabolism</keyword>
<evidence type="ECO:0000259" key="10">
    <source>
        <dbReference type="Pfam" id="PF04083"/>
    </source>
</evidence>
<dbReference type="PANTHER" id="PTHR11005">
    <property type="entry name" value="LYSOSOMAL ACID LIPASE-RELATED"/>
    <property type="match status" value="1"/>
</dbReference>
<feature type="active site" description="Charge relay system" evidence="8">
    <location>
        <position position="391"/>
    </location>
</feature>
<proteinExistence type="inferred from homology"/>
<organism evidence="11 12">
    <name type="scientific">Bremia lactucae</name>
    <name type="common">Lettuce downy mildew</name>
    <dbReference type="NCBI Taxonomy" id="4779"/>
    <lineage>
        <taxon>Eukaryota</taxon>
        <taxon>Sar</taxon>
        <taxon>Stramenopiles</taxon>
        <taxon>Oomycota</taxon>
        <taxon>Peronosporomycetes</taxon>
        <taxon>Peronosporales</taxon>
        <taxon>Peronosporaceae</taxon>
        <taxon>Bremia</taxon>
    </lineage>
</organism>
<dbReference type="GO" id="GO:0016788">
    <property type="term" value="F:hydrolase activity, acting on ester bonds"/>
    <property type="evidence" value="ECO:0007669"/>
    <property type="project" value="InterPro"/>
</dbReference>
<evidence type="ECO:0000256" key="3">
    <source>
        <dbReference type="ARBA" id="ARBA00022801"/>
    </source>
</evidence>
<dbReference type="Proteomes" id="UP000294530">
    <property type="component" value="Unassembled WGS sequence"/>
</dbReference>
<keyword evidence="2 9" id="KW-0732">Signal</keyword>
<feature type="active site" description="Nucleophile" evidence="8">
    <location>
        <position position="177"/>
    </location>
</feature>
<evidence type="ECO:0000256" key="6">
    <source>
        <dbReference type="ARBA" id="ARBA00023180"/>
    </source>
</evidence>
<dbReference type="GO" id="GO:0016042">
    <property type="term" value="P:lipid catabolic process"/>
    <property type="evidence" value="ECO:0007669"/>
    <property type="project" value="UniProtKB-KW"/>
</dbReference>
<keyword evidence="4 7" id="KW-0442">Lipid degradation</keyword>
<dbReference type="EMBL" id="SHOA02000014">
    <property type="protein sequence ID" value="TDH67133.1"/>
    <property type="molecule type" value="Genomic_DNA"/>
</dbReference>
<gene>
    <name evidence="11" type="ORF">CCR75_002314</name>
</gene>
<reference evidence="11 12" key="1">
    <citation type="journal article" date="2021" name="Genome Biol.">
        <title>AFLAP: assembly-free linkage analysis pipeline using k-mers from genome sequencing data.</title>
        <authorList>
            <person name="Fletcher K."/>
            <person name="Zhang L."/>
            <person name="Gil J."/>
            <person name="Han R."/>
            <person name="Cavanaugh K."/>
            <person name="Michelmore R."/>
        </authorList>
    </citation>
    <scope>NUCLEOTIDE SEQUENCE [LARGE SCALE GENOMIC DNA]</scope>
    <source>
        <strain evidence="11 12">SF5</strain>
    </source>
</reference>
<evidence type="ECO:0000256" key="9">
    <source>
        <dbReference type="SAM" id="SignalP"/>
    </source>
</evidence>
<protein>
    <recommendedName>
        <fullName evidence="7">Lipase</fullName>
    </recommendedName>
</protein>
<evidence type="ECO:0000256" key="2">
    <source>
        <dbReference type="ARBA" id="ARBA00022729"/>
    </source>
</evidence>
<dbReference type="SUPFAM" id="SSF53474">
    <property type="entry name" value="alpha/beta-Hydrolases"/>
    <property type="match status" value="1"/>
</dbReference>
<feature type="active site" description="Charge relay system" evidence="8">
    <location>
        <position position="361"/>
    </location>
</feature>
<evidence type="ECO:0000256" key="7">
    <source>
        <dbReference type="PIRNR" id="PIRNR000862"/>
    </source>
</evidence>
<dbReference type="InterPro" id="IPR029058">
    <property type="entry name" value="AB_hydrolase_fold"/>
</dbReference>
<keyword evidence="3 7" id="KW-0378">Hydrolase</keyword>
<dbReference type="InterPro" id="IPR006693">
    <property type="entry name" value="AB_hydrolase_lipase"/>
</dbReference>
<sequence length="421" mass="47521">MPWSLVMLLLLSLTTFVWANKVLHEAYPDPDYNLTVTEIINARGYDVEVHKVTTVDGYILTMYRLPKSYRECQRNTAVVAKKPAVYLIHGLLDSSYTFVCNFRNQSLAYVLADAGYDVWLGNNRGTTWSNQHVTYTTDNYEYWDFSWQEMALYDMPAMLHYVLNETQHATLSYVGHSEGTMQAFAGFSINQNLAKKVSFLGALAPVANVGHVSSPIFKLMSIFGVDVIYAILGIHAFGSRNWLLEQLMGWYKCSTPHECISIVNLITGPSNGINMTRVPVYVSQTPAGTSVKNMAHFAQGMRANTFRYYDYGCMCLEYLGLAHCPTFMCPNKQIYGTFKPPAFDLSAVQYPRMGFYSGTDDWLATDADILQIRAGLKNATIVSNLSVKYSHIDFTWGYTANELVYQDLLSQIAKFDSIGYE</sequence>
<comment type="caution">
    <text evidence="11">The sequence shown here is derived from an EMBL/GenBank/DDBJ whole genome shotgun (WGS) entry which is preliminary data.</text>
</comment>
<evidence type="ECO:0000256" key="8">
    <source>
        <dbReference type="PIRSR" id="PIRSR000862-1"/>
    </source>
</evidence>
<dbReference type="InterPro" id="IPR025483">
    <property type="entry name" value="Lipase_euk"/>
</dbReference>
<dbReference type="Gene3D" id="3.40.50.1820">
    <property type="entry name" value="alpha/beta hydrolase"/>
    <property type="match status" value="1"/>
</dbReference>
<keyword evidence="12" id="KW-1185">Reference proteome</keyword>
<dbReference type="AlphaFoldDB" id="A0A976FIA3"/>
<evidence type="ECO:0000256" key="1">
    <source>
        <dbReference type="ARBA" id="ARBA00010701"/>
    </source>
</evidence>
<evidence type="ECO:0000313" key="12">
    <source>
        <dbReference type="Proteomes" id="UP000294530"/>
    </source>
</evidence>
<comment type="similarity">
    <text evidence="1 7">Belongs to the AB hydrolase superfamily. Lipase family.</text>
</comment>
<dbReference type="RefSeq" id="XP_067816632.1">
    <property type="nucleotide sequence ID" value="XM_067960411.1"/>
</dbReference>
<feature type="chain" id="PRO_5038112567" description="Lipase" evidence="9">
    <location>
        <begin position="20"/>
        <end position="421"/>
    </location>
</feature>
<dbReference type="OrthoDB" id="9974421at2759"/>
<dbReference type="FunFam" id="3.40.50.1820:FF:000057">
    <property type="entry name" value="Lipase"/>
    <property type="match status" value="1"/>
</dbReference>
<evidence type="ECO:0000256" key="5">
    <source>
        <dbReference type="ARBA" id="ARBA00023098"/>
    </source>
</evidence>
<evidence type="ECO:0000256" key="4">
    <source>
        <dbReference type="ARBA" id="ARBA00022963"/>
    </source>
</evidence>
<keyword evidence="6" id="KW-0325">Glycoprotein</keyword>
<accession>A0A976FIA3</accession>
<dbReference type="Pfam" id="PF04083">
    <property type="entry name" value="Abhydro_lipase"/>
    <property type="match status" value="1"/>
</dbReference>